<gene>
    <name evidence="2" type="ORF">PVK06_021472</name>
</gene>
<name>A0ABR0PQ39_GOSAR</name>
<sequence length="310" mass="34669">MTTGGPNKKRQKMDACMIHKKYPIACRFLNHQTFDDQELNGILQSRWKSLKDYWHHNPQNLTVPLNSSDKVEFLKPRQDPVRKLARKDMTSNCRSRSIGDPELPSSQGACKCNSCGSIKCQAISGYDRHCASDNARLISQLKIAATVTDETSGEALITFPHPTIPLPMSRKKADRVKKQHEKKLLRRLCKEEAKVQDLIRAIEAAEKTIRDREREAARIALQKMGNTAGIELNLETQKELMILCGGSLSDHIQAVKTIRDRGREAARIALQKMRNTAGIEFGDTKGAPDSAWRLSLGSESAASARLVPQT</sequence>
<accession>A0ABR0PQ39</accession>
<dbReference type="Proteomes" id="UP001358586">
    <property type="component" value="Chromosome 6"/>
</dbReference>
<organism evidence="2 3">
    <name type="scientific">Gossypium arboreum</name>
    <name type="common">Tree cotton</name>
    <name type="synonym">Gossypium nanking</name>
    <dbReference type="NCBI Taxonomy" id="29729"/>
    <lineage>
        <taxon>Eukaryota</taxon>
        <taxon>Viridiplantae</taxon>
        <taxon>Streptophyta</taxon>
        <taxon>Embryophyta</taxon>
        <taxon>Tracheophyta</taxon>
        <taxon>Spermatophyta</taxon>
        <taxon>Magnoliopsida</taxon>
        <taxon>eudicotyledons</taxon>
        <taxon>Gunneridae</taxon>
        <taxon>Pentapetalae</taxon>
        <taxon>rosids</taxon>
        <taxon>malvids</taxon>
        <taxon>Malvales</taxon>
        <taxon>Malvaceae</taxon>
        <taxon>Malvoideae</taxon>
        <taxon>Gossypium</taxon>
    </lineage>
</organism>
<reference evidence="2 3" key="1">
    <citation type="submission" date="2023-03" db="EMBL/GenBank/DDBJ databases">
        <title>WGS of Gossypium arboreum.</title>
        <authorList>
            <person name="Yu D."/>
        </authorList>
    </citation>
    <scope>NUCLEOTIDE SEQUENCE [LARGE SCALE GENOMIC DNA]</scope>
    <source>
        <tissue evidence="2">Leaf</tissue>
    </source>
</reference>
<comment type="caution">
    <text evidence="2">The sequence shown here is derived from an EMBL/GenBank/DDBJ whole genome shotgun (WGS) entry which is preliminary data.</text>
</comment>
<keyword evidence="3" id="KW-1185">Reference proteome</keyword>
<protein>
    <submittedName>
        <fullName evidence="2">Uncharacterized protein</fullName>
    </submittedName>
</protein>
<feature type="coiled-coil region" evidence="1">
    <location>
        <begin position="195"/>
        <end position="222"/>
    </location>
</feature>
<evidence type="ECO:0000313" key="3">
    <source>
        <dbReference type="Proteomes" id="UP001358586"/>
    </source>
</evidence>
<evidence type="ECO:0000313" key="2">
    <source>
        <dbReference type="EMBL" id="KAK5826548.1"/>
    </source>
</evidence>
<evidence type="ECO:0000256" key="1">
    <source>
        <dbReference type="SAM" id="Coils"/>
    </source>
</evidence>
<proteinExistence type="predicted"/>
<keyword evidence="1" id="KW-0175">Coiled coil</keyword>
<dbReference type="EMBL" id="JARKNE010000006">
    <property type="protein sequence ID" value="KAK5826548.1"/>
    <property type="molecule type" value="Genomic_DNA"/>
</dbReference>